<comment type="caution">
    <text evidence="1">The sequence shown here is derived from an EMBL/GenBank/DDBJ whole genome shotgun (WGS) entry which is preliminary data.</text>
</comment>
<evidence type="ECO:0000313" key="1">
    <source>
        <dbReference type="EMBL" id="MCI4381395.1"/>
    </source>
</evidence>
<evidence type="ECO:0000313" key="2">
    <source>
        <dbReference type="Proteomes" id="UP000829447"/>
    </source>
</evidence>
<dbReference type="Proteomes" id="UP000829447">
    <property type="component" value="Linkage Group LG9"/>
</dbReference>
<dbReference type="EMBL" id="CM040462">
    <property type="protein sequence ID" value="MCI4381395.1"/>
    <property type="molecule type" value="Genomic_DNA"/>
</dbReference>
<organism evidence="1 2">
    <name type="scientific">Pangasianodon gigas</name>
    <name type="common">Mekong giant catfish</name>
    <name type="synonym">Pangasius gigas</name>
    <dbReference type="NCBI Taxonomy" id="30993"/>
    <lineage>
        <taxon>Eukaryota</taxon>
        <taxon>Metazoa</taxon>
        <taxon>Chordata</taxon>
        <taxon>Craniata</taxon>
        <taxon>Vertebrata</taxon>
        <taxon>Euteleostomi</taxon>
        <taxon>Actinopterygii</taxon>
        <taxon>Neopterygii</taxon>
        <taxon>Teleostei</taxon>
        <taxon>Ostariophysi</taxon>
        <taxon>Siluriformes</taxon>
        <taxon>Pangasiidae</taxon>
        <taxon>Pangasianodon</taxon>
    </lineage>
</organism>
<keyword evidence="2" id="KW-1185">Reference proteome</keyword>
<name>A0ACC5WR98_PANGG</name>
<sequence length="154" mass="17818">MHLATSPCQTYSFISNLPDLSTMIGSPSDPKELDQATECLESTFCNSLDKAAPLKRKIIREKKLAPWYSDHTRTLKQTTRKLERKWRQTKLVVFQIAWKESLLSYKKALSAARSMYLSTLIEDNRNNPRFLFNTVAKLTRNKTTIETHTQSLYS</sequence>
<gene>
    <name evidence="1" type="ORF">PGIGA_G00251090</name>
</gene>
<reference evidence="1 2" key="1">
    <citation type="journal article" date="2022" name="bioRxiv">
        <title>An ancient truncated duplication of the anti-Mullerian hormone receptor type 2 gene is a potential conserved master sex determinant in the Pangasiidae catfish family.</title>
        <authorList>
            <person name="Wen M."/>
            <person name="Pan Q."/>
            <person name="Jouanno E."/>
            <person name="Montfort J."/>
            <person name="Zahm M."/>
            <person name="Cabau C."/>
            <person name="Klopp C."/>
            <person name="Iampietro C."/>
            <person name="Roques C."/>
            <person name="Bouchez O."/>
            <person name="Castinel A."/>
            <person name="Donnadieu C."/>
            <person name="Parrinello H."/>
            <person name="Poncet C."/>
            <person name="Belmonte E."/>
            <person name="Gautier V."/>
            <person name="Avarre J.-C."/>
            <person name="Dugue R."/>
            <person name="Gustiano R."/>
            <person name="Ha T.T.T."/>
            <person name="Campet M."/>
            <person name="Sriphairoj K."/>
            <person name="Ribolli J."/>
            <person name="de Almeida F.L."/>
            <person name="Desvignes T."/>
            <person name="Postlethwait J.H."/>
            <person name="Bucao C.F."/>
            <person name="Robinson-Rechavi M."/>
            <person name="Bobe J."/>
            <person name="Herpin A."/>
            <person name="Guiguen Y."/>
        </authorList>
    </citation>
    <scope>NUCLEOTIDE SEQUENCE [LARGE SCALE GENOMIC DNA]</scope>
    <source>
        <strain evidence="1">YG-Dec2019</strain>
    </source>
</reference>
<protein>
    <submittedName>
        <fullName evidence="1">Uncharacterized protein</fullName>
    </submittedName>
</protein>
<proteinExistence type="predicted"/>
<feature type="non-terminal residue" evidence="1">
    <location>
        <position position="154"/>
    </location>
</feature>
<accession>A0ACC5WR98</accession>